<dbReference type="Pfam" id="PF00106">
    <property type="entry name" value="adh_short"/>
    <property type="match status" value="1"/>
</dbReference>
<organism evidence="2 3">
    <name type="scientific">Streptomyces daliensis</name>
    <dbReference type="NCBI Taxonomy" id="299421"/>
    <lineage>
        <taxon>Bacteria</taxon>
        <taxon>Bacillati</taxon>
        <taxon>Actinomycetota</taxon>
        <taxon>Actinomycetes</taxon>
        <taxon>Kitasatosporales</taxon>
        <taxon>Streptomycetaceae</taxon>
        <taxon>Streptomyces</taxon>
    </lineage>
</organism>
<feature type="compositionally biased region" description="Basic and acidic residues" evidence="1">
    <location>
        <begin position="35"/>
        <end position="46"/>
    </location>
</feature>
<feature type="compositionally biased region" description="Gly residues" evidence="1">
    <location>
        <begin position="48"/>
        <end position="58"/>
    </location>
</feature>
<evidence type="ECO:0000256" key="1">
    <source>
        <dbReference type="SAM" id="MobiDB-lite"/>
    </source>
</evidence>
<dbReference type="InterPro" id="IPR036291">
    <property type="entry name" value="NAD(P)-bd_dom_sf"/>
</dbReference>
<dbReference type="InterPro" id="IPR002347">
    <property type="entry name" value="SDR_fam"/>
</dbReference>
<dbReference type="Gene3D" id="3.40.50.720">
    <property type="entry name" value="NAD(P)-binding Rossmann-like Domain"/>
    <property type="match status" value="1"/>
</dbReference>
<dbReference type="Proteomes" id="UP000675554">
    <property type="component" value="Unassembled WGS sequence"/>
</dbReference>
<comment type="caution">
    <text evidence="2">The sequence shown here is derived from an EMBL/GenBank/DDBJ whole genome shotgun (WGS) entry which is preliminary data.</text>
</comment>
<accession>A0A8T4IXS0</accession>
<name>A0A8T4IXS0_9ACTN</name>
<feature type="non-terminal residue" evidence="2">
    <location>
        <position position="80"/>
    </location>
</feature>
<gene>
    <name evidence="2" type="ORF">KDA82_26650</name>
</gene>
<keyword evidence="3" id="KW-1185">Reference proteome</keyword>
<sequence>MTVALVTGGTRGVGAGIARALLRSGAEVVVCGRRAPDRPVSVRDGEGPGDGEGSGSGDAEGVRSARITACAARERWSGAR</sequence>
<protein>
    <submittedName>
        <fullName evidence="2">SDR family NAD(P)-dependent oxidoreductase</fullName>
    </submittedName>
</protein>
<proteinExistence type="predicted"/>
<dbReference type="EMBL" id="JAGSMN010000676">
    <property type="protein sequence ID" value="MBR7676525.1"/>
    <property type="molecule type" value="Genomic_DNA"/>
</dbReference>
<dbReference type="SUPFAM" id="SSF51735">
    <property type="entry name" value="NAD(P)-binding Rossmann-fold domains"/>
    <property type="match status" value="1"/>
</dbReference>
<reference evidence="2" key="1">
    <citation type="submission" date="2021-04" db="EMBL/GenBank/DDBJ databases">
        <title>Sequencing of actinobacteria type strains.</title>
        <authorList>
            <person name="Nguyen G.-S."/>
            <person name="Wentzel A."/>
        </authorList>
    </citation>
    <scope>NUCLEOTIDE SEQUENCE</scope>
    <source>
        <strain evidence="2">DSM 42095</strain>
    </source>
</reference>
<evidence type="ECO:0000313" key="3">
    <source>
        <dbReference type="Proteomes" id="UP000675554"/>
    </source>
</evidence>
<dbReference type="AlphaFoldDB" id="A0A8T4IXS0"/>
<evidence type="ECO:0000313" key="2">
    <source>
        <dbReference type="EMBL" id="MBR7676525.1"/>
    </source>
</evidence>
<feature type="region of interest" description="Disordered" evidence="1">
    <location>
        <begin position="35"/>
        <end position="64"/>
    </location>
</feature>